<feature type="transmembrane region" description="Helical" evidence="8">
    <location>
        <begin position="631"/>
        <end position="652"/>
    </location>
</feature>
<comment type="similarity">
    <text evidence="2">Belongs to the MscS (TC 1.A.23) family.</text>
</comment>
<feature type="transmembrane region" description="Helical" evidence="8">
    <location>
        <begin position="465"/>
        <end position="485"/>
    </location>
</feature>
<feature type="coiled-coil region" evidence="7">
    <location>
        <begin position="132"/>
        <end position="166"/>
    </location>
</feature>
<feature type="domain" description="Mechanosensitive ion channel MscS" evidence="9">
    <location>
        <begin position="676"/>
        <end position="742"/>
    </location>
</feature>
<keyword evidence="13" id="KW-1185">Reference proteome</keyword>
<feature type="transmembrane region" description="Helical" evidence="8">
    <location>
        <begin position="541"/>
        <end position="565"/>
    </location>
</feature>
<dbReference type="SUPFAM" id="SSF82861">
    <property type="entry name" value="Mechanosensitive channel protein MscS (YggB), transmembrane region"/>
    <property type="match status" value="1"/>
</dbReference>
<dbReference type="SUPFAM" id="SSF50182">
    <property type="entry name" value="Sm-like ribonucleoproteins"/>
    <property type="match status" value="1"/>
</dbReference>
<evidence type="ECO:0000256" key="3">
    <source>
        <dbReference type="ARBA" id="ARBA00022475"/>
    </source>
</evidence>
<dbReference type="Gene3D" id="1.10.287.1260">
    <property type="match status" value="1"/>
</dbReference>
<dbReference type="InterPro" id="IPR052702">
    <property type="entry name" value="MscS-like_channel"/>
</dbReference>
<feature type="transmembrane region" description="Helical" evidence="8">
    <location>
        <begin position="283"/>
        <end position="302"/>
    </location>
</feature>
<dbReference type="EMBL" id="CP061800">
    <property type="protein sequence ID" value="QTA91120.1"/>
    <property type="molecule type" value="Genomic_DNA"/>
</dbReference>
<evidence type="ECO:0000313" key="12">
    <source>
        <dbReference type="EMBL" id="QTA91120.1"/>
    </source>
</evidence>
<feature type="transmembrane region" description="Helical" evidence="8">
    <location>
        <begin position="585"/>
        <end position="610"/>
    </location>
</feature>
<protein>
    <submittedName>
        <fullName evidence="12">Mechanosensitive ion channel</fullName>
    </submittedName>
</protein>
<evidence type="ECO:0000259" key="10">
    <source>
        <dbReference type="Pfam" id="PF21082"/>
    </source>
</evidence>
<feature type="transmembrane region" description="Helical" evidence="8">
    <location>
        <begin position="658"/>
        <end position="678"/>
    </location>
</feature>
<evidence type="ECO:0000256" key="7">
    <source>
        <dbReference type="SAM" id="Coils"/>
    </source>
</evidence>
<dbReference type="PANTHER" id="PTHR30347:SF1">
    <property type="entry name" value="MECHANOSENSITIVE CHANNEL MSCK"/>
    <property type="match status" value="1"/>
</dbReference>
<feature type="domain" description="Mechanosensitive ion channel transmembrane helices 2/3" evidence="11">
    <location>
        <begin position="634"/>
        <end position="675"/>
    </location>
</feature>
<dbReference type="Pfam" id="PF21082">
    <property type="entry name" value="MS_channel_3rd"/>
    <property type="match status" value="1"/>
</dbReference>
<name>A0A975BU06_9BACT</name>
<evidence type="ECO:0000256" key="8">
    <source>
        <dbReference type="SAM" id="Phobius"/>
    </source>
</evidence>
<organism evidence="12 13">
    <name type="scientific">Desulfonema magnum</name>
    <dbReference type="NCBI Taxonomy" id="45655"/>
    <lineage>
        <taxon>Bacteria</taxon>
        <taxon>Pseudomonadati</taxon>
        <taxon>Thermodesulfobacteriota</taxon>
        <taxon>Desulfobacteria</taxon>
        <taxon>Desulfobacterales</taxon>
        <taxon>Desulfococcaceae</taxon>
        <taxon>Desulfonema</taxon>
    </lineage>
</organism>
<dbReference type="SUPFAM" id="SSF82689">
    <property type="entry name" value="Mechanosensitive channel protein MscS (YggB), C-terminal domain"/>
    <property type="match status" value="1"/>
</dbReference>
<feature type="transmembrane region" description="Helical" evidence="8">
    <location>
        <begin position="357"/>
        <end position="378"/>
    </location>
</feature>
<feature type="transmembrane region" description="Helical" evidence="8">
    <location>
        <begin position="399"/>
        <end position="418"/>
    </location>
</feature>
<evidence type="ECO:0000259" key="11">
    <source>
        <dbReference type="Pfam" id="PF21088"/>
    </source>
</evidence>
<dbReference type="AlphaFoldDB" id="A0A975BU06"/>
<keyword evidence="6 8" id="KW-0472">Membrane</keyword>
<feature type="transmembrane region" description="Helical" evidence="8">
    <location>
        <begin position="12"/>
        <end position="31"/>
    </location>
</feature>
<dbReference type="InterPro" id="IPR011014">
    <property type="entry name" value="MscS_channel_TM-2"/>
</dbReference>
<evidence type="ECO:0000313" key="13">
    <source>
        <dbReference type="Proteomes" id="UP000663722"/>
    </source>
</evidence>
<evidence type="ECO:0000256" key="4">
    <source>
        <dbReference type="ARBA" id="ARBA00022692"/>
    </source>
</evidence>
<feature type="transmembrane region" description="Helical" evidence="8">
    <location>
        <begin position="424"/>
        <end position="444"/>
    </location>
</feature>
<keyword evidence="5 8" id="KW-1133">Transmembrane helix</keyword>
<keyword evidence="3" id="KW-1003">Cell membrane</keyword>
<evidence type="ECO:0000256" key="1">
    <source>
        <dbReference type="ARBA" id="ARBA00004651"/>
    </source>
</evidence>
<keyword evidence="7" id="KW-0175">Coiled coil</keyword>
<evidence type="ECO:0000256" key="2">
    <source>
        <dbReference type="ARBA" id="ARBA00008017"/>
    </source>
</evidence>
<proteinExistence type="inferred from homology"/>
<dbReference type="InterPro" id="IPR049278">
    <property type="entry name" value="MS_channel_C"/>
</dbReference>
<accession>A0A975BU06</accession>
<dbReference type="KEGG" id="dmm:dnm_071850"/>
<feature type="transmembrane region" description="Helical" evidence="8">
    <location>
        <begin position="323"/>
        <end position="345"/>
    </location>
</feature>
<keyword evidence="4 8" id="KW-0812">Transmembrane</keyword>
<dbReference type="GO" id="GO:0008381">
    <property type="term" value="F:mechanosensitive monoatomic ion channel activity"/>
    <property type="evidence" value="ECO:0007669"/>
    <property type="project" value="UniProtKB-ARBA"/>
</dbReference>
<dbReference type="Gene3D" id="2.30.30.60">
    <property type="match status" value="1"/>
</dbReference>
<feature type="transmembrane region" description="Helical" evidence="8">
    <location>
        <begin position="491"/>
        <end position="515"/>
    </location>
</feature>
<evidence type="ECO:0000256" key="6">
    <source>
        <dbReference type="ARBA" id="ARBA00023136"/>
    </source>
</evidence>
<gene>
    <name evidence="12" type="ORF">dnm_071850</name>
</gene>
<feature type="domain" description="Mechanosensitive ion channel MscS C-terminal" evidence="10">
    <location>
        <begin position="752"/>
        <end position="832"/>
    </location>
</feature>
<dbReference type="PANTHER" id="PTHR30347">
    <property type="entry name" value="POTASSIUM CHANNEL RELATED"/>
    <property type="match status" value="1"/>
</dbReference>
<dbReference type="InterPro" id="IPR023408">
    <property type="entry name" value="MscS_beta-dom_sf"/>
</dbReference>
<dbReference type="InterPro" id="IPR011066">
    <property type="entry name" value="MscS_channel_C_sf"/>
</dbReference>
<dbReference type="Gene3D" id="3.30.70.100">
    <property type="match status" value="1"/>
</dbReference>
<evidence type="ECO:0000259" key="9">
    <source>
        <dbReference type="Pfam" id="PF00924"/>
    </source>
</evidence>
<dbReference type="InterPro" id="IPR006685">
    <property type="entry name" value="MscS_channel_2nd"/>
</dbReference>
<dbReference type="Pfam" id="PF21088">
    <property type="entry name" value="MS_channel_1st"/>
    <property type="match status" value="1"/>
</dbReference>
<reference evidence="12" key="1">
    <citation type="journal article" date="2021" name="Microb. Physiol.">
        <title>Proteogenomic Insights into the Physiology of Marine, Sulfate-Reducing, Filamentous Desulfonema limicola and Desulfonema magnum.</title>
        <authorList>
            <person name="Schnaars V."/>
            <person name="Wohlbrand L."/>
            <person name="Scheve S."/>
            <person name="Hinrichs C."/>
            <person name="Reinhardt R."/>
            <person name="Rabus R."/>
        </authorList>
    </citation>
    <scope>NUCLEOTIDE SEQUENCE</scope>
    <source>
        <strain evidence="12">4be13</strain>
    </source>
</reference>
<comment type="subcellular location">
    <subcellularLocation>
        <location evidence="1">Cell membrane</location>
        <topology evidence="1">Multi-pass membrane protein</topology>
    </subcellularLocation>
</comment>
<dbReference type="Proteomes" id="UP000663722">
    <property type="component" value="Chromosome"/>
</dbReference>
<sequence>MKMFFFKKTNCYFTVFCILVLMLFFTVNKGFSEEEEEVIRKNQAIEDINGNTNLKVSIETTLKTETEHVGKLKKQLSDLRETDRILSTEMNAYKVRLSGYGNILVSPKIQIEDIEKAWADTNAALTSISDTLKYLVQNRDVVRQSLEQAEEQYELNEKQLLDINTDVSDISEIQTLVDNFQSLIKLLSFKIQYLEELHKIYTEKIDQLEDIQKAFTEFSGKFDEQIKLRKKEALFKRKESPLLLQNWKQVREELILLFSQSLLLFSKNFWSDMVRTLWKTSDLLLVTALVLFGIIQIALLRIRRYFIQLGQVRFLPEQYPWRHFILQIFRRSLLLLGTTLFVYFYAHLRNFYSTIPVIRLVFHILLTWLFSQWSLVFLKLWNQRGKYPVPGPLVFRLRILIILIRSFAIVYLVISWLVGESSIILFFVRIPFEISLLVWCILSWKTFRKSMTDPDRSPRLSKMQYFLMELSYLIVGGGIISEFAGYGSLAIYWYTSWACTAVSLLWGGLFFFLLYEWNKRFKTSASTLPETSAKPADPLKWLFLQICWLIWLGIFSISLFFAWGAKQAVIIGFFKLLSKNMTLGGMNLSFLGFVYGIIILLCTHAATRVWKNTLIKKILAHSGLRSGLKESITTLTIYLLWLFGILISLSIIGVNTTSLTVVFGALGIGLGFGLQNIFNNFISGIILLFERPIQVGDAVEINGIWGEVRKINVRSTLVQTYDNASLIIPNADFISSQVTNWSFRDARIRRIITVGVAYGSDTEAVRQTLLEIAEKQFTVLKYPGPSVLFTDFGDSALIFKLRFWTDVDNCLIAESDIRFEIDRLFRKRNIQIPFPQRDIHIRSEENKGE</sequence>
<dbReference type="GO" id="GO:0005886">
    <property type="term" value="C:plasma membrane"/>
    <property type="evidence" value="ECO:0007669"/>
    <property type="project" value="UniProtKB-SubCell"/>
</dbReference>
<dbReference type="InterPro" id="IPR010920">
    <property type="entry name" value="LSM_dom_sf"/>
</dbReference>
<evidence type="ECO:0000256" key="5">
    <source>
        <dbReference type="ARBA" id="ARBA00022989"/>
    </source>
</evidence>
<dbReference type="InterPro" id="IPR049142">
    <property type="entry name" value="MS_channel_1st"/>
</dbReference>
<dbReference type="Pfam" id="PF00924">
    <property type="entry name" value="MS_channel_2nd"/>
    <property type="match status" value="1"/>
</dbReference>